<dbReference type="EMBL" id="JAVDTS010000009">
    <property type="protein sequence ID" value="MDR6839546.1"/>
    <property type="molecule type" value="Genomic_DNA"/>
</dbReference>
<evidence type="ECO:0000313" key="4">
    <source>
        <dbReference type="Proteomes" id="UP001253458"/>
    </source>
</evidence>
<comment type="caution">
    <text evidence="1">The sequence shown here is derived from an EMBL/GenBank/DDBJ whole genome shotgun (WGS) entry which is preliminary data.</text>
</comment>
<dbReference type="Proteomes" id="UP001249076">
    <property type="component" value="Unassembled WGS sequence"/>
</dbReference>
<dbReference type="EMBL" id="JAVDTL010000009">
    <property type="protein sequence ID" value="MDR6769169.1"/>
    <property type="molecule type" value="Genomic_DNA"/>
</dbReference>
<dbReference type="AlphaFoldDB" id="A0AAJ2F3R1"/>
<dbReference type="RefSeq" id="WP_172727624.1">
    <property type="nucleotide sequence ID" value="NZ_JAVDTL010000009.1"/>
</dbReference>
<proteinExistence type="predicted"/>
<dbReference type="InterPro" id="IPR014796">
    <property type="entry name" value="DUF1780"/>
</dbReference>
<dbReference type="Proteomes" id="UP001253458">
    <property type="component" value="Unassembled WGS sequence"/>
</dbReference>
<evidence type="ECO:0000313" key="2">
    <source>
        <dbReference type="EMBL" id="MDR6839546.1"/>
    </source>
</evidence>
<evidence type="ECO:0000313" key="3">
    <source>
        <dbReference type="Proteomes" id="UP001249076"/>
    </source>
</evidence>
<gene>
    <name evidence="1" type="ORF">J2W88_004477</name>
    <name evidence="2" type="ORF">J2W93_004414</name>
</gene>
<dbReference type="InterPro" id="IPR037074">
    <property type="entry name" value="DUF1780_sf"/>
</dbReference>
<name>A0AAJ2F3R1_ACIDE</name>
<sequence>MEELANGAFIPDPPGPDDDRFSRAFKPWREWNVGVNFLTNLHCGADESRIFCAKHDPPDVLYQKGRFEIKEIMDRHRRRHDEVKASRLPAVGQSTRPQTVTYIPQSLTPDVVGRLVLAELNRLSFKPTYTAATRSNTDLLFYVNLLEHWFEEGPVPCSSLFSGFGWRSVSAVIASSTSLVLFADGDAPPFLQANAGKIRERWEPLT</sequence>
<reference evidence="1 3" key="1">
    <citation type="submission" date="2023-07" db="EMBL/GenBank/DDBJ databases">
        <title>Sorghum-associated microbial communities from plants grown in Nebraska, USA.</title>
        <authorList>
            <person name="Schachtman D."/>
        </authorList>
    </citation>
    <scope>NUCLEOTIDE SEQUENCE</scope>
    <source>
        <strain evidence="2 3">BE105</strain>
        <strain evidence="1">BE69</strain>
    </source>
</reference>
<protein>
    <submittedName>
        <fullName evidence="1">Uncharacterized protein</fullName>
    </submittedName>
</protein>
<dbReference type="InterPro" id="IPR011335">
    <property type="entry name" value="Restrct_endonuc-II-like"/>
</dbReference>
<evidence type="ECO:0000313" key="1">
    <source>
        <dbReference type="EMBL" id="MDR6769169.1"/>
    </source>
</evidence>
<accession>A0AAJ2F3R1</accession>
<organism evidence="1 4">
    <name type="scientific">Acidovorax delafieldii</name>
    <name type="common">Pseudomonas delafieldii</name>
    <dbReference type="NCBI Taxonomy" id="47920"/>
    <lineage>
        <taxon>Bacteria</taxon>
        <taxon>Pseudomonadati</taxon>
        <taxon>Pseudomonadota</taxon>
        <taxon>Betaproteobacteria</taxon>
        <taxon>Burkholderiales</taxon>
        <taxon>Comamonadaceae</taxon>
        <taxon>Acidovorax</taxon>
    </lineage>
</organism>
<dbReference type="Gene3D" id="3.40.1540.10">
    <property type="entry name" value="Protein of unknown function DUF1780, putative endonuclease"/>
    <property type="match status" value="1"/>
</dbReference>
<dbReference type="SUPFAM" id="SSF52980">
    <property type="entry name" value="Restriction endonuclease-like"/>
    <property type="match status" value="1"/>
</dbReference>
<dbReference type="Pfam" id="PF08682">
    <property type="entry name" value="DUF1780"/>
    <property type="match status" value="1"/>
</dbReference>
<keyword evidence="3" id="KW-1185">Reference proteome</keyword>